<gene>
    <name evidence="2" type="ORF">ACFQPE_06135</name>
</gene>
<evidence type="ECO:0000256" key="1">
    <source>
        <dbReference type="SAM" id="MobiDB-lite"/>
    </source>
</evidence>
<reference evidence="2 3" key="1">
    <citation type="journal article" date="2019" name="Int. J. Syst. Evol. Microbiol.">
        <title>The Global Catalogue of Microorganisms (GCM) 10K type strain sequencing project: providing services to taxonomists for standard genome sequencing and annotation.</title>
        <authorList>
            <consortium name="The Broad Institute Genomics Platform"/>
            <consortium name="The Broad Institute Genome Sequencing Center for Infectious Disease"/>
            <person name="Wu L."/>
            <person name="Ma J."/>
        </authorList>
    </citation>
    <scope>NUCLEOTIDE SEQUENCE [LARGE SCALE GENOMIC DNA]</scope>
    <source>
        <strain evidence="2 3">PSR21</strain>
    </source>
</reference>
<dbReference type="RefSeq" id="WP_276304366.1">
    <property type="nucleotide sequence ID" value="NZ_CP119992.1"/>
</dbReference>
<keyword evidence="3" id="KW-1185">Reference proteome</keyword>
<name>A0ABD6A864_9EURY</name>
<dbReference type="EMBL" id="JBHTBF010000002">
    <property type="protein sequence ID" value="MFC7316376.1"/>
    <property type="molecule type" value="Genomic_DNA"/>
</dbReference>
<feature type="region of interest" description="Disordered" evidence="1">
    <location>
        <begin position="22"/>
        <end position="42"/>
    </location>
</feature>
<dbReference type="InterPro" id="IPR006311">
    <property type="entry name" value="TAT_signal"/>
</dbReference>
<proteinExistence type="predicted"/>
<organism evidence="2 3">
    <name type="scientific">Halomarina halobia</name>
    <dbReference type="NCBI Taxonomy" id="3033386"/>
    <lineage>
        <taxon>Archaea</taxon>
        <taxon>Methanobacteriati</taxon>
        <taxon>Methanobacteriota</taxon>
        <taxon>Stenosarchaea group</taxon>
        <taxon>Halobacteria</taxon>
        <taxon>Halobacteriales</taxon>
        <taxon>Natronomonadaceae</taxon>
        <taxon>Halomarina</taxon>
    </lineage>
</organism>
<accession>A0ABD6A864</accession>
<evidence type="ECO:0000313" key="2">
    <source>
        <dbReference type="EMBL" id="MFC7316376.1"/>
    </source>
</evidence>
<evidence type="ECO:0000313" key="3">
    <source>
        <dbReference type="Proteomes" id="UP001596547"/>
    </source>
</evidence>
<dbReference type="PROSITE" id="PS51318">
    <property type="entry name" value="TAT"/>
    <property type="match status" value="1"/>
</dbReference>
<sequence>MVTPTRRSMLLAGGGALTALAGGVPSTARGRTGRTRGEGRTLRAEGASTPAFDRDATVAIVSERLEAWIETAVVQGSTPVDLDLGDPGSSELSVTRPAAVAYGGRCYSLETGRAPGDGGSACELRARRRAPPDDGGVHALSIPPLTADGRELVRRAAGEGPVALDESSRGISTLLERYDYVALGSGLYTLHIN</sequence>
<protein>
    <submittedName>
        <fullName evidence="2">Uncharacterized protein</fullName>
    </submittedName>
</protein>
<dbReference type="Proteomes" id="UP001596547">
    <property type="component" value="Unassembled WGS sequence"/>
</dbReference>
<dbReference type="AlphaFoldDB" id="A0ABD6A864"/>
<dbReference type="GeneID" id="79313906"/>
<comment type="caution">
    <text evidence="2">The sequence shown here is derived from an EMBL/GenBank/DDBJ whole genome shotgun (WGS) entry which is preliminary data.</text>
</comment>